<name>A0A2N6NB61_BEABA</name>
<dbReference type="EMBL" id="MRVG01000012">
    <property type="protein sequence ID" value="PMB64497.1"/>
    <property type="molecule type" value="Genomic_DNA"/>
</dbReference>
<organism evidence="1 2">
    <name type="scientific">Beauveria bassiana</name>
    <name type="common">White muscardine disease fungus</name>
    <name type="synonym">Tritirachium shiotae</name>
    <dbReference type="NCBI Taxonomy" id="176275"/>
    <lineage>
        <taxon>Eukaryota</taxon>
        <taxon>Fungi</taxon>
        <taxon>Dikarya</taxon>
        <taxon>Ascomycota</taxon>
        <taxon>Pezizomycotina</taxon>
        <taxon>Sordariomycetes</taxon>
        <taxon>Hypocreomycetidae</taxon>
        <taxon>Hypocreales</taxon>
        <taxon>Cordycipitaceae</taxon>
        <taxon>Beauveria</taxon>
    </lineage>
</organism>
<comment type="caution">
    <text evidence="1">The sequence shown here is derived from an EMBL/GenBank/DDBJ whole genome shotgun (WGS) entry which is preliminary data.</text>
</comment>
<dbReference type="AlphaFoldDB" id="A0A2N6NB61"/>
<dbReference type="Proteomes" id="UP000235728">
    <property type="component" value="Unassembled WGS sequence"/>
</dbReference>
<sequence>MPCLYRRRADALMALYNSSGSDYMDNFTSDAIVSDFLFNAIDMDEEATHGFFSTFLTNNSDVNFITRDVTGSNEFLAHEMHIDFIAGSDIESLNISKGQFVRLTGVSVQRWREENSASQNIDELTRWKIFEQKAYFFVAEKRNVA</sequence>
<proteinExistence type="predicted"/>
<protein>
    <recommendedName>
        <fullName evidence="3">SnoaL-like domain-containing protein</fullName>
    </recommendedName>
</protein>
<evidence type="ECO:0000313" key="2">
    <source>
        <dbReference type="Proteomes" id="UP000235728"/>
    </source>
</evidence>
<evidence type="ECO:0008006" key="3">
    <source>
        <dbReference type="Google" id="ProtNLM"/>
    </source>
</evidence>
<evidence type="ECO:0000313" key="1">
    <source>
        <dbReference type="EMBL" id="PMB64497.1"/>
    </source>
</evidence>
<reference evidence="1 2" key="1">
    <citation type="journal article" date="2016" name="Appl. Microbiol. Biotechnol.">
        <title>Characterization of T-DNA insertion mutants with decreased virulence in the entomopathogenic fungus Beauveria bassiana JEF-007.</title>
        <authorList>
            <person name="Kim S."/>
            <person name="Lee S.J."/>
            <person name="Nai Y.S."/>
            <person name="Yu J.S."/>
            <person name="Lee M.R."/>
            <person name="Yang Y.T."/>
            <person name="Kim J.S."/>
        </authorList>
    </citation>
    <scope>NUCLEOTIDE SEQUENCE [LARGE SCALE GENOMIC DNA]</scope>
    <source>
        <strain evidence="1 2">JEF-007</strain>
    </source>
</reference>
<accession>A0A2N6NB61</accession>
<gene>
    <name evidence="1" type="ORF">BM221_009335</name>
</gene>
<dbReference type="OMA" id="RCISGTP"/>